<evidence type="ECO:0000256" key="2">
    <source>
        <dbReference type="HAMAP-Rule" id="MF_00274"/>
    </source>
</evidence>
<dbReference type="AlphaFoldDB" id="A0A2M9XHJ6"/>
<reference evidence="3 4" key="1">
    <citation type="submission" date="2017-07" db="EMBL/GenBank/DDBJ databases">
        <title>Leptospira spp. isolated from tropical soils.</title>
        <authorList>
            <person name="Thibeaux R."/>
            <person name="Iraola G."/>
            <person name="Ferres I."/>
            <person name="Bierque E."/>
            <person name="Girault D."/>
            <person name="Soupe-Gilbert M.-E."/>
            <person name="Picardeau M."/>
            <person name="Goarant C."/>
        </authorList>
    </citation>
    <scope>NUCLEOTIDE SEQUENCE [LARGE SCALE GENOMIC DNA]</scope>
    <source>
        <strain evidence="3 4">MCA1-C-A1</strain>
    </source>
</reference>
<dbReference type="InterPro" id="IPR004401">
    <property type="entry name" value="YbaB/EbfC"/>
</dbReference>
<comment type="subcellular location">
    <subcellularLocation>
        <location evidence="2">Cytoplasm</location>
        <location evidence="2">Nucleoid</location>
    </subcellularLocation>
</comment>
<evidence type="ECO:0000256" key="1">
    <source>
        <dbReference type="ARBA" id="ARBA00023125"/>
    </source>
</evidence>
<accession>A0A2M9XHJ6</accession>
<dbReference type="GO" id="GO:0003677">
    <property type="term" value="F:DNA binding"/>
    <property type="evidence" value="ECO:0007669"/>
    <property type="project" value="UniProtKB-UniRule"/>
</dbReference>
<dbReference type="PANTHER" id="PTHR33449:SF1">
    <property type="entry name" value="NUCLEOID-ASSOCIATED PROTEIN YBAB"/>
    <property type="match status" value="1"/>
</dbReference>
<keyword evidence="1 2" id="KW-0238">DNA-binding</keyword>
<gene>
    <name evidence="3" type="ORF">CH357_01000</name>
</gene>
<comment type="similarity">
    <text evidence="2">Belongs to the YbaB/EbfC family.</text>
</comment>
<protein>
    <recommendedName>
        <fullName evidence="2">Nucleoid-associated protein CH357_01000</fullName>
    </recommendedName>
</protein>
<evidence type="ECO:0000313" key="4">
    <source>
        <dbReference type="Proteomes" id="UP000232196"/>
    </source>
</evidence>
<dbReference type="EMBL" id="NPDN01000001">
    <property type="protein sequence ID" value="PJZ27171.1"/>
    <property type="molecule type" value="Genomic_DNA"/>
</dbReference>
<dbReference type="PANTHER" id="PTHR33449">
    <property type="entry name" value="NUCLEOID-ASSOCIATED PROTEIN YBAB"/>
    <property type="match status" value="1"/>
</dbReference>
<evidence type="ECO:0000313" key="3">
    <source>
        <dbReference type="EMBL" id="PJZ27171.1"/>
    </source>
</evidence>
<dbReference type="InterPro" id="IPR036894">
    <property type="entry name" value="YbaB-like_sf"/>
</dbReference>
<dbReference type="Gene3D" id="3.30.1310.10">
    <property type="entry name" value="Nucleoid-associated protein YbaB-like domain"/>
    <property type="match status" value="1"/>
</dbReference>
<sequence length="115" mass="12449">MFENLKNASEIFSKMGEMRGKMEEIKKRISSLRVMGDAGAGMVQVTSTGDGLIVDVKINRALFDSEDNKMLEDLVMAATNDAVQKAKQAAEYELKSITGGLDLSEISKLFGGNLG</sequence>
<proteinExistence type="inferred from homology"/>
<keyword evidence="2" id="KW-0963">Cytoplasm</keyword>
<dbReference type="SUPFAM" id="SSF82607">
    <property type="entry name" value="YbaB-like"/>
    <property type="match status" value="1"/>
</dbReference>
<dbReference type="Pfam" id="PF02575">
    <property type="entry name" value="YbaB_DNA_bd"/>
    <property type="match status" value="1"/>
</dbReference>
<dbReference type="Proteomes" id="UP000232196">
    <property type="component" value="Unassembled WGS sequence"/>
</dbReference>
<dbReference type="OrthoDB" id="337929at2"/>
<dbReference type="GO" id="GO:0005829">
    <property type="term" value="C:cytosol"/>
    <property type="evidence" value="ECO:0007669"/>
    <property type="project" value="TreeGrafter"/>
</dbReference>
<dbReference type="NCBIfam" id="TIGR00103">
    <property type="entry name" value="DNA_YbaB_EbfC"/>
    <property type="match status" value="1"/>
</dbReference>
<comment type="subunit">
    <text evidence="2">Homodimer.</text>
</comment>
<name>A0A2M9XHJ6_9LEPT</name>
<organism evidence="3 4">
    <name type="scientific">Leptospira hartskeerlii</name>
    <dbReference type="NCBI Taxonomy" id="2023177"/>
    <lineage>
        <taxon>Bacteria</taxon>
        <taxon>Pseudomonadati</taxon>
        <taxon>Spirochaetota</taxon>
        <taxon>Spirochaetia</taxon>
        <taxon>Leptospirales</taxon>
        <taxon>Leptospiraceae</taxon>
        <taxon>Leptospira</taxon>
    </lineage>
</organism>
<dbReference type="HAMAP" id="MF_00274">
    <property type="entry name" value="DNA_YbaB_EbfC"/>
    <property type="match status" value="1"/>
</dbReference>
<dbReference type="GO" id="GO:0043590">
    <property type="term" value="C:bacterial nucleoid"/>
    <property type="evidence" value="ECO:0007669"/>
    <property type="project" value="UniProtKB-UniRule"/>
</dbReference>
<keyword evidence="4" id="KW-1185">Reference proteome</keyword>
<comment type="function">
    <text evidence="2">Binds to DNA and alters its conformation. May be involved in regulation of gene expression, nucleoid organization and DNA protection.</text>
</comment>
<dbReference type="PIRSF" id="PIRSF004555">
    <property type="entry name" value="UCP004555"/>
    <property type="match status" value="1"/>
</dbReference>
<dbReference type="RefSeq" id="WP_100704917.1">
    <property type="nucleotide sequence ID" value="NZ_NPDL01000004.1"/>
</dbReference>
<comment type="caution">
    <text evidence="3">The sequence shown here is derived from an EMBL/GenBank/DDBJ whole genome shotgun (WGS) entry which is preliminary data.</text>
</comment>